<dbReference type="STRING" id="133383.A0A1R0GSJ1"/>
<feature type="transmembrane region" description="Helical" evidence="7">
    <location>
        <begin position="105"/>
        <end position="130"/>
    </location>
</feature>
<evidence type="ECO:0000313" key="9">
    <source>
        <dbReference type="Proteomes" id="UP000187455"/>
    </source>
</evidence>
<comment type="caution">
    <text evidence="8">The sequence shown here is derived from an EMBL/GenBank/DDBJ whole genome shotgun (WGS) entry which is preliminary data.</text>
</comment>
<keyword evidence="4 7" id="KW-1133">Transmembrane helix</keyword>
<feature type="non-terminal residue" evidence="8">
    <location>
        <position position="259"/>
    </location>
</feature>
<evidence type="ECO:0000256" key="4">
    <source>
        <dbReference type="ARBA" id="ARBA00022989"/>
    </source>
</evidence>
<sequence length="259" mass="28959">MADIEKFYDHPEVLINGDGYMQEQPADFIGGVPEPLHLSSWFIISTELCERFTYYGASLMFAQYLRNELNMKKTDQVSIIRGFTFFCYFTTLFGAFIADQYLGKYITIAGFASWYVIGTALLSISALTSIERSVRLALFIVSTYVFIGVGTGGIKSNVSVFVAEQVKTGYKATKIPGVYIDSRATIERCYRYFYLAINIGGFAGMLLCPQLAKNVNYFTAYVVPAGVMAVGLIIFIPGYSFYVKKPVGQSPFVKVYRTI</sequence>
<name>A0A1R0GSJ1_9FUNG</name>
<dbReference type="GO" id="GO:0016020">
    <property type="term" value="C:membrane"/>
    <property type="evidence" value="ECO:0007669"/>
    <property type="project" value="UniProtKB-SubCell"/>
</dbReference>
<feature type="transmembrane region" description="Helical" evidence="7">
    <location>
        <begin position="192"/>
        <end position="212"/>
    </location>
</feature>
<keyword evidence="9" id="KW-1185">Reference proteome</keyword>
<feature type="transmembrane region" description="Helical" evidence="7">
    <location>
        <begin position="79"/>
        <end position="98"/>
    </location>
</feature>
<dbReference type="PANTHER" id="PTHR11654">
    <property type="entry name" value="OLIGOPEPTIDE TRANSPORTER-RELATED"/>
    <property type="match status" value="1"/>
</dbReference>
<dbReference type="Proteomes" id="UP000187455">
    <property type="component" value="Unassembled WGS sequence"/>
</dbReference>
<dbReference type="OrthoDB" id="8904098at2759"/>
<evidence type="ECO:0000256" key="2">
    <source>
        <dbReference type="ARBA" id="ARBA00005982"/>
    </source>
</evidence>
<dbReference type="Gene3D" id="1.20.1250.20">
    <property type="entry name" value="MFS general substrate transporter like domains"/>
    <property type="match status" value="1"/>
</dbReference>
<evidence type="ECO:0000256" key="7">
    <source>
        <dbReference type="SAM" id="Phobius"/>
    </source>
</evidence>
<evidence type="ECO:0000313" key="8">
    <source>
        <dbReference type="EMBL" id="OLY79864.1"/>
    </source>
</evidence>
<proteinExistence type="inferred from homology"/>
<keyword evidence="5 7" id="KW-0472">Membrane</keyword>
<dbReference type="EMBL" id="LSSL01004028">
    <property type="protein sequence ID" value="OLY79864.1"/>
    <property type="molecule type" value="Genomic_DNA"/>
</dbReference>
<dbReference type="GO" id="GO:0006857">
    <property type="term" value="P:oligopeptide transport"/>
    <property type="evidence" value="ECO:0007669"/>
    <property type="project" value="InterPro"/>
</dbReference>
<dbReference type="InterPro" id="IPR000109">
    <property type="entry name" value="POT_fam"/>
</dbReference>
<reference evidence="8 9" key="1">
    <citation type="journal article" date="2016" name="Mol. Biol. Evol.">
        <title>Genome-Wide Survey of Gut Fungi (Harpellales) Reveals the First Horizontally Transferred Ubiquitin Gene from a Mosquito Host.</title>
        <authorList>
            <person name="Wang Y."/>
            <person name="White M.M."/>
            <person name="Kvist S."/>
            <person name="Moncalvo J.M."/>
        </authorList>
    </citation>
    <scope>NUCLEOTIDE SEQUENCE [LARGE SCALE GENOMIC DNA]</scope>
    <source>
        <strain evidence="8 9">ALG-7-W6</strain>
    </source>
</reference>
<dbReference type="PROSITE" id="PS01023">
    <property type="entry name" value="PTR2_2"/>
    <property type="match status" value="1"/>
</dbReference>
<dbReference type="GO" id="GO:0022857">
    <property type="term" value="F:transmembrane transporter activity"/>
    <property type="evidence" value="ECO:0007669"/>
    <property type="project" value="InterPro"/>
</dbReference>
<evidence type="ECO:0000256" key="5">
    <source>
        <dbReference type="ARBA" id="ARBA00023136"/>
    </source>
</evidence>
<evidence type="ECO:0000256" key="3">
    <source>
        <dbReference type="ARBA" id="ARBA00022692"/>
    </source>
</evidence>
<dbReference type="InterPro" id="IPR018456">
    <property type="entry name" value="PTR2_symporter_CS"/>
</dbReference>
<protein>
    <submittedName>
        <fullName evidence="8">Protein NRT1/ PTR FAMILY 8.2</fullName>
    </submittedName>
</protein>
<keyword evidence="3 6" id="KW-0812">Transmembrane</keyword>
<dbReference type="InterPro" id="IPR036259">
    <property type="entry name" value="MFS_trans_sf"/>
</dbReference>
<evidence type="ECO:0000256" key="6">
    <source>
        <dbReference type="RuleBase" id="RU003755"/>
    </source>
</evidence>
<evidence type="ECO:0000256" key="1">
    <source>
        <dbReference type="ARBA" id="ARBA00004141"/>
    </source>
</evidence>
<comment type="similarity">
    <text evidence="2 6">Belongs to the major facilitator superfamily. Proton-dependent oligopeptide transporter (POT/PTR) (TC 2.A.17) family.</text>
</comment>
<accession>A0A1R0GSJ1</accession>
<organism evidence="8 9">
    <name type="scientific">Smittium mucronatum</name>
    <dbReference type="NCBI Taxonomy" id="133383"/>
    <lineage>
        <taxon>Eukaryota</taxon>
        <taxon>Fungi</taxon>
        <taxon>Fungi incertae sedis</taxon>
        <taxon>Zoopagomycota</taxon>
        <taxon>Kickxellomycotina</taxon>
        <taxon>Harpellomycetes</taxon>
        <taxon>Harpellales</taxon>
        <taxon>Legeriomycetaceae</taxon>
        <taxon>Smittium</taxon>
    </lineage>
</organism>
<dbReference type="SUPFAM" id="SSF103473">
    <property type="entry name" value="MFS general substrate transporter"/>
    <property type="match status" value="1"/>
</dbReference>
<gene>
    <name evidence="8" type="ORF">AYI68_g6055</name>
</gene>
<dbReference type="AlphaFoldDB" id="A0A1R0GSJ1"/>
<comment type="subcellular location">
    <subcellularLocation>
        <location evidence="1 6">Membrane</location>
        <topology evidence="1 6">Multi-pass membrane protein</topology>
    </subcellularLocation>
</comment>
<keyword evidence="6" id="KW-0813">Transport</keyword>
<feature type="transmembrane region" description="Helical" evidence="7">
    <location>
        <begin position="218"/>
        <end position="242"/>
    </location>
</feature>
<dbReference type="Pfam" id="PF00854">
    <property type="entry name" value="PTR2"/>
    <property type="match status" value="1"/>
</dbReference>